<reference evidence="6 7" key="1">
    <citation type="submission" date="2014-11" db="EMBL/GenBank/DDBJ databases">
        <title>Genome sequence of Flavihumibacter solisilvae 3-3.</title>
        <authorList>
            <person name="Zhou G."/>
            <person name="Li M."/>
            <person name="Wang G."/>
        </authorList>
    </citation>
    <scope>NUCLEOTIDE SEQUENCE [LARGE SCALE GENOMIC DNA]</scope>
    <source>
        <strain evidence="6 7">3-3</strain>
    </source>
</reference>
<evidence type="ECO:0000256" key="2">
    <source>
        <dbReference type="ARBA" id="ARBA00023315"/>
    </source>
</evidence>
<proteinExistence type="predicted"/>
<dbReference type="PROSITE" id="PS51186">
    <property type="entry name" value="GNAT"/>
    <property type="match status" value="1"/>
</dbReference>
<dbReference type="Gene3D" id="3.40.630.30">
    <property type="match status" value="1"/>
</dbReference>
<comment type="caution">
    <text evidence="6">The sequence shown here is derived from an EMBL/GenBank/DDBJ whole genome shotgun (WGS) entry which is preliminary data.</text>
</comment>
<keyword evidence="1 6" id="KW-0808">Transferase</keyword>
<evidence type="ECO:0000259" key="5">
    <source>
        <dbReference type="PROSITE" id="PS51186"/>
    </source>
</evidence>
<evidence type="ECO:0000256" key="1">
    <source>
        <dbReference type="ARBA" id="ARBA00022679"/>
    </source>
</evidence>
<evidence type="ECO:0000313" key="6">
    <source>
        <dbReference type="EMBL" id="KIC93423.1"/>
    </source>
</evidence>
<dbReference type="Pfam" id="PF13420">
    <property type="entry name" value="Acetyltransf_4"/>
    <property type="match status" value="1"/>
</dbReference>
<sequence>MEIKIRNAAEQDLPQLLGIYNEIIANTTAVYDYDPHTLEMRRKWFETKQEQGFPVFVAEEADKIVGFSSIGPFRAWAAYKYTVENSVYVASDQRGKGIGKLLMPPLIQAARHLNLHTIVAGIDASNDASIRLHQYFGFEEVAHFRQVGFKFDRWLDLKFLQLIIPQTDKLKQ</sequence>
<dbReference type="InterPro" id="IPR000182">
    <property type="entry name" value="GNAT_dom"/>
</dbReference>
<comment type="catalytic activity">
    <reaction evidence="4">
        <text>L-methionine sulfone + acetyl-CoA = N-acetyl-L-methionine sulfone + CoA + H(+)</text>
        <dbReference type="Rhea" id="RHEA:47656"/>
        <dbReference type="ChEBI" id="CHEBI:15378"/>
        <dbReference type="ChEBI" id="CHEBI:57287"/>
        <dbReference type="ChEBI" id="CHEBI:57288"/>
        <dbReference type="ChEBI" id="CHEBI:87824"/>
        <dbReference type="ChEBI" id="CHEBI:87825"/>
    </reaction>
</comment>
<dbReference type="SUPFAM" id="SSF55729">
    <property type="entry name" value="Acyl-CoA N-acyltransferases (Nat)"/>
    <property type="match status" value="1"/>
</dbReference>
<feature type="domain" description="N-acetyltransferase" evidence="5">
    <location>
        <begin position="3"/>
        <end position="161"/>
    </location>
</feature>
<protein>
    <submittedName>
        <fullName evidence="6">Acetyltransferase</fullName>
    </submittedName>
</protein>
<gene>
    <name evidence="6" type="ORF">OI18_16745</name>
</gene>
<dbReference type="PANTHER" id="PTHR43072:SF23">
    <property type="entry name" value="UPF0039 PROTEIN C11D3.02C"/>
    <property type="match status" value="1"/>
</dbReference>
<dbReference type="STRING" id="1349421.OI18_16745"/>
<dbReference type="RefSeq" id="WP_039141881.1">
    <property type="nucleotide sequence ID" value="NZ_JSVC01000019.1"/>
</dbReference>
<dbReference type="PANTHER" id="PTHR43072">
    <property type="entry name" value="N-ACETYLTRANSFERASE"/>
    <property type="match status" value="1"/>
</dbReference>
<dbReference type="CDD" id="cd04301">
    <property type="entry name" value="NAT_SF"/>
    <property type="match status" value="1"/>
</dbReference>
<dbReference type="InterPro" id="IPR016181">
    <property type="entry name" value="Acyl_CoA_acyltransferase"/>
</dbReference>
<organism evidence="6 7">
    <name type="scientific">Flavihumibacter solisilvae</name>
    <dbReference type="NCBI Taxonomy" id="1349421"/>
    <lineage>
        <taxon>Bacteria</taxon>
        <taxon>Pseudomonadati</taxon>
        <taxon>Bacteroidota</taxon>
        <taxon>Chitinophagia</taxon>
        <taxon>Chitinophagales</taxon>
        <taxon>Chitinophagaceae</taxon>
        <taxon>Flavihumibacter</taxon>
    </lineage>
</organism>
<evidence type="ECO:0000313" key="7">
    <source>
        <dbReference type="Proteomes" id="UP000031408"/>
    </source>
</evidence>
<dbReference type="OrthoDB" id="9799096at2"/>
<dbReference type="Proteomes" id="UP000031408">
    <property type="component" value="Unassembled WGS sequence"/>
</dbReference>
<keyword evidence="2" id="KW-0012">Acyltransferase</keyword>
<dbReference type="AlphaFoldDB" id="A0A0C1LD48"/>
<keyword evidence="7" id="KW-1185">Reference proteome</keyword>
<evidence type="ECO:0000256" key="4">
    <source>
        <dbReference type="ARBA" id="ARBA00051334"/>
    </source>
</evidence>
<comment type="catalytic activity">
    <reaction evidence="3">
        <text>L-methionine sulfoximine + acetyl-CoA = N-acetyl-L-methionine sulfoximine + CoA + H(+)</text>
        <dbReference type="Rhea" id="RHEA:47660"/>
        <dbReference type="ChEBI" id="CHEBI:15378"/>
        <dbReference type="ChEBI" id="CHEBI:57287"/>
        <dbReference type="ChEBI" id="CHEBI:57288"/>
        <dbReference type="ChEBI" id="CHEBI:87826"/>
        <dbReference type="ChEBI" id="CHEBI:87827"/>
    </reaction>
</comment>
<dbReference type="GO" id="GO:0016747">
    <property type="term" value="F:acyltransferase activity, transferring groups other than amino-acyl groups"/>
    <property type="evidence" value="ECO:0007669"/>
    <property type="project" value="InterPro"/>
</dbReference>
<dbReference type="EMBL" id="JSVC01000019">
    <property type="protein sequence ID" value="KIC93423.1"/>
    <property type="molecule type" value="Genomic_DNA"/>
</dbReference>
<evidence type="ECO:0000256" key="3">
    <source>
        <dbReference type="ARBA" id="ARBA00050603"/>
    </source>
</evidence>
<name>A0A0C1LD48_9BACT</name>
<dbReference type="FunFam" id="3.40.630.30:FF:000026">
    <property type="entry name" value="Phosphinothricin acetyltransferase"/>
    <property type="match status" value="1"/>
</dbReference>
<accession>A0A0C1LD48</accession>